<keyword evidence="4" id="KW-1185">Reference proteome</keyword>
<dbReference type="RefSeq" id="WP_257630862.1">
    <property type="nucleotide sequence ID" value="NZ_JANIIC010000009.1"/>
</dbReference>
<dbReference type="CDD" id="cd19088">
    <property type="entry name" value="AKR_AKR13B1"/>
    <property type="match status" value="1"/>
</dbReference>
<dbReference type="Gene3D" id="3.20.20.100">
    <property type="entry name" value="NADP-dependent oxidoreductase domain"/>
    <property type="match status" value="1"/>
</dbReference>
<dbReference type="PANTHER" id="PTHR43625">
    <property type="entry name" value="AFLATOXIN B1 ALDEHYDE REDUCTASE"/>
    <property type="match status" value="1"/>
</dbReference>
<dbReference type="GO" id="GO:0005737">
    <property type="term" value="C:cytoplasm"/>
    <property type="evidence" value="ECO:0007669"/>
    <property type="project" value="TreeGrafter"/>
</dbReference>
<dbReference type="Pfam" id="PF00248">
    <property type="entry name" value="Aldo_ket_red"/>
    <property type="match status" value="1"/>
</dbReference>
<evidence type="ECO:0000256" key="1">
    <source>
        <dbReference type="ARBA" id="ARBA00023002"/>
    </source>
</evidence>
<sequence length="298" mass="31891">MTASLVHATGTFEIAGKKVARLGFGSMRLTGLGVWGEPDDREECLRVVRRAVELGVQLIDTADSYGPNVSEEIIREAIHPYPDDVLIATKAGLTRSGPDVIETAQGLVRLGPAAWPPVGRPEYLRQQAELSLRRLGLDHIDLFQLHRVDPQVPLEDQVGELKALQDAGKIVAIGLSQVTVDQIEQARRIADIATVQNRYNLTDRGSADVLDHCTHHGIGFIPWAPVAAGGLTRPGGPVDRIASAHGATPAQVALAWLLAHSEVTLPIPGTSKVAHLEDNTAAAQLRLSGAEIDELTSS</sequence>
<evidence type="ECO:0000259" key="2">
    <source>
        <dbReference type="Pfam" id="PF00248"/>
    </source>
</evidence>
<dbReference type="EMBL" id="JANIIC010000009">
    <property type="protein sequence ID" value="MCQ8829552.1"/>
    <property type="molecule type" value="Genomic_DNA"/>
</dbReference>
<proteinExistence type="predicted"/>
<accession>A0A9X2LU19</accession>
<dbReference type="InterPro" id="IPR023210">
    <property type="entry name" value="NADP_OxRdtase_dom"/>
</dbReference>
<name>A0A9X2LU19_STRMQ</name>
<feature type="domain" description="NADP-dependent oxidoreductase" evidence="2">
    <location>
        <begin position="21"/>
        <end position="297"/>
    </location>
</feature>
<dbReference type="PANTHER" id="PTHR43625:SF40">
    <property type="entry name" value="ALDO-KETO REDUCTASE YAKC [NADP(+)]"/>
    <property type="match status" value="1"/>
</dbReference>
<dbReference type="AlphaFoldDB" id="A0A9X2LU19"/>
<dbReference type="SUPFAM" id="SSF51430">
    <property type="entry name" value="NAD(P)-linked oxidoreductase"/>
    <property type="match status" value="1"/>
</dbReference>
<evidence type="ECO:0000313" key="3">
    <source>
        <dbReference type="EMBL" id="MCQ8829552.1"/>
    </source>
</evidence>
<protein>
    <submittedName>
        <fullName evidence="3">Aldo/keto reductase</fullName>
    </submittedName>
</protein>
<dbReference type="GO" id="GO:0016491">
    <property type="term" value="F:oxidoreductase activity"/>
    <property type="evidence" value="ECO:0007669"/>
    <property type="project" value="UniProtKB-KW"/>
</dbReference>
<dbReference type="InterPro" id="IPR050791">
    <property type="entry name" value="Aldo-Keto_reductase"/>
</dbReference>
<dbReference type="InterPro" id="IPR036812">
    <property type="entry name" value="NAD(P)_OxRdtase_dom_sf"/>
</dbReference>
<keyword evidence="1" id="KW-0560">Oxidoreductase</keyword>
<comment type="caution">
    <text evidence="3">The sequence shown here is derived from an EMBL/GenBank/DDBJ whole genome shotgun (WGS) entry which is preliminary data.</text>
</comment>
<organism evidence="3 4">
    <name type="scientific">Streptomyces malaysiensis subsp. samsunensis</name>
    <dbReference type="NCBI Taxonomy" id="459658"/>
    <lineage>
        <taxon>Bacteria</taxon>
        <taxon>Bacillati</taxon>
        <taxon>Actinomycetota</taxon>
        <taxon>Actinomycetes</taxon>
        <taxon>Kitasatosporales</taxon>
        <taxon>Streptomycetaceae</taxon>
        <taxon>Streptomyces</taxon>
        <taxon>Streptomyces violaceusniger group</taxon>
    </lineage>
</organism>
<gene>
    <name evidence="3" type="ORF">NQU54_10750</name>
</gene>
<reference evidence="3" key="1">
    <citation type="submission" date="2022-06" db="EMBL/GenBank/DDBJ databases">
        <title>WGS of actinobacteria.</title>
        <authorList>
            <person name="Thawai C."/>
        </authorList>
    </citation>
    <scope>NUCLEOTIDE SEQUENCE</scope>
    <source>
        <strain evidence="3">DSM 42010</strain>
    </source>
</reference>
<dbReference type="Proteomes" id="UP001142400">
    <property type="component" value="Unassembled WGS sequence"/>
</dbReference>
<evidence type="ECO:0000313" key="4">
    <source>
        <dbReference type="Proteomes" id="UP001142400"/>
    </source>
</evidence>